<dbReference type="GO" id="GO:0047560">
    <property type="term" value="F:3-dehydrosphinganine reductase activity"/>
    <property type="evidence" value="ECO:0007669"/>
    <property type="project" value="UniProtKB-EC"/>
</dbReference>
<dbReference type="GO" id="GO:0006666">
    <property type="term" value="P:3-keto-sphinganine metabolic process"/>
    <property type="evidence" value="ECO:0007669"/>
    <property type="project" value="InterPro"/>
</dbReference>
<dbReference type="SMART" id="SM00822">
    <property type="entry name" value="PKS_KR"/>
    <property type="match status" value="1"/>
</dbReference>
<dbReference type="InterPro" id="IPR002347">
    <property type="entry name" value="SDR_fam"/>
</dbReference>
<dbReference type="EnsemblMetazoa" id="BGLB033858-RC">
    <property type="protein sequence ID" value="BGLB033858-PC"/>
    <property type="gene ID" value="BGLB033858"/>
</dbReference>
<dbReference type="PANTHER" id="PTHR43550:SF3">
    <property type="entry name" value="3-KETODIHYDROSPHINGOSINE REDUCTASE"/>
    <property type="match status" value="1"/>
</dbReference>
<evidence type="ECO:0000256" key="11">
    <source>
        <dbReference type="ARBA" id="ARBA00026112"/>
    </source>
</evidence>
<keyword evidence="8" id="KW-0746">Sphingolipid metabolism</keyword>
<dbReference type="EnsemblMetazoa" id="BGLB033858-RB">
    <property type="protein sequence ID" value="BGLB033858-PB"/>
    <property type="gene ID" value="BGLB033858"/>
</dbReference>
<name>A0A2C9LQK7_BIOGL</name>
<comment type="pathway">
    <text evidence="2">Lipid metabolism; sphingolipid metabolism.</text>
</comment>
<dbReference type="VEuPathDB" id="VectorBase:BGLAX_046086"/>
<proteinExistence type="inferred from homology"/>
<evidence type="ECO:0000313" key="18">
    <source>
        <dbReference type="Proteomes" id="UP000076420"/>
    </source>
</evidence>
<accession>A0A2C9LQK7</accession>
<dbReference type="InterPro" id="IPR057326">
    <property type="entry name" value="KR_dom"/>
</dbReference>
<evidence type="ECO:0000256" key="9">
    <source>
        <dbReference type="ARBA" id="ARBA00023002"/>
    </source>
</evidence>
<evidence type="ECO:0000256" key="12">
    <source>
        <dbReference type="ARBA" id="ARBA00044737"/>
    </source>
</evidence>
<evidence type="ECO:0000256" key="10">
    <source>
        <dbReference type="ARBA" id="ARBA00023098"/>
    </source>
</evidence>
<comment type="pathway">
    <text evidence="3">Sphingolipid metabolism.</text>
</comment>
<dbReference type="InterPro" id="IPR045022">
    <property type="entry name" value="KDSR-like"/>
</dbReference>
<dbReference type="InterPro" id="IPR036291">
    <property type="entry name" value="NAD(P)-bd_dom_sf"/>
</dbReference>
<keyword evidence="5" id="KW-0547">Nucleotide-binding</keyword>
<dbReference type="KEGG" id="bgt:106073603"/>
<evidence type="ECO:0000256" key="3">
    <source>
        <dbReference type="ARBA" id="ARBA00004991"/>
    </source>
</evidence>
<keyword evidence="10" id="KW-0443">Lipid metabolism</keyword>
<evidence type="ECO:0000256" key="8">
    <source>
        <dbReference type="ARBA" id="ARBA00022919"/>
    </source>
</evidence>
<evidence type="ECO:0000256" key="5">
    <source>
        <dbReference type="ARBA" id="ARBA00022741"/>
    </source>
</evidence>
<evidence type="ECO:0000256" key="1">
    <source>
        <dbReference type="ARBA" id="ARBA00004240"/>
    </source>
</evidence>
<protein>
    <recommendedName>
        <fullName evidence="11">3-dehydrosphinganine reductase</fullName>
        <ecNumber evidence="11">1.1.1.102</ecNumber>
    </recommendedName>
</protein>
<keyword evidence="7" id="KW-0521">NADP</keyword>
<evidence type="ECO:0000256" key="14">
    <source>
        <dbReference type="RuleBase" id="RU000363"/>
    </source>
</evidence>
<dbReference type="GO" id="GO:0030148">
    <property type="term" value="P:sphingolipid biosynthetic process"/>
    <property type="evidence" value="ECO:0007669"/>
    <property type="project" value="InterPro"/>
</dbReference>
<dbReference type="VEuPathDB" id="VectorBase:BGLB033858"/>
<gene>
    <name evidence="17" type="primary">106073603</name>
</gene>
<dbReference type="PANTHER" id="PTHR43550">
    <property type="entry name" value="3-KETODIHYDROSPHINGOSINE REDUCTASE"/>
    <property type="match status" value="1"/>
</dbReference>
<dbReference type="SUPFAM" id="SSF51735">
    <property type="entry name" value="NAD(P)-binding Rossmann-fold domains"/>
    <property type="match status" value="1"/>
</dbReference>
<dbReference type="PROSITE" id="PS00061">
    <property type="entry name" value="ADH_SHORT"/>
    <property type="match status" value="1"/>
</dbReference>
<dbReference type="Proteomes" id="UP000076420">
    <property type="component" value="Unassembled WGS sequence"/>
</dbReference>
<feature type="transmembrane region" description="Helical" evidence="15">
    <location>
        <begin position="6"/>
        <end position="24"/>
    </location>
</feature>
<keyword evidence="6" id="KW-0256">Endoplasmic reticulum</keyword>
<keyword evidence="15" id="KW-0472">Membrane</keyword>
<evidence type="ECO:0000256" key="13">
    <source>
        <dbReference type="ARBA" id="ARBA00048930"/>
    </source>
</evidence>
<dbReference type="Gene3D" id="3.40.50.720">
    <property type="entry name" value="NAD(P)-binding Rossmann-like Domain"/>
    <property type="match status" value="1"/>
</dbReference>
<evidence type="ECO:0000313" key="17">
    <source>
        <dbReference type="EnsemblMetazoa" id="BGLB033858-PB"/>
    </source>
</evidence>
<keyword evidence="9" id="KW-0560">Oxidoreductase</keyword>
<dbReference type="CDD" id="cd08939">
    <property type="entry name" value="KDSR-like_SDR_c"/>
    <property type="match status" value="1"/>
</dbReference>
<dbReference type="FunFam" id="3.40.50.720:FF:000165">
    <property type="entry name" value="3-ketodihydrosphingosine reductase"/>
    <property type="match status" value="1"/>
</dbReference>
<dbReference type="OrthoDB" id="37659at2759"/>
<evidence type="ECO:0000256" key="6">
    <source>
        <dbReference type="ARBA" id="ARBA00022824"/>
    </source>
</evidence>
<evidence type="ECO:0000256" key="4">
    <source>
        <dbReference type="ARBA" id="ARBA00006484"/>
    </source>
</evidence>
<dbReference type="PRINTS" id="PR00080">
    <property type="entry name" value="SDRFAMILY"/>
</dbReference>
<dbReference type="EC" id="1.1.1.102" evidence="11"/>
<comment type="catalytic activity">
    <reaction evidence="13">
        <text>sphinganine + NADP(+) = 3-oxosphinganine + NADPH + H(+)</text>
        <dbReference type="Rhea" id="RHEA:22640"/>
        <dbReference type="ChEBI" id="CHEBI:15378"/>
        <dbReference type="ChEBI" id="CHEBI:57783"/>
        <dbReference type="ChEBI" id="CHEBI:57817"/>
        <dbReference type="ChEBI" id="CHEBI:58299"/>
        <dbReference type="ChEBI" id="CHEBI:58349"/>
        <dbReference type="EC" id="1.1.1.102"/>
    </reaction>
    <physiologicalReaction direction="right-to-left" evidence="13">
        <dbReference type="Rhea" id="RHEA:22642"/>
    </physiologicalReaction>
</comment>
<evidence type="ECO:0000256" key="15">
    <source>
        <dbReference type="SAM" id="Phobius"/>
    </source>
</evidence>
<dbReference type="STRING" id="6526.A0A2C9LQK7"/>
<organism evidence="17 18">
    <name type="scientific">Biomphalaria glabrata</name>
    <name type="common">Bloodfluke planorb</name>
    <name type="synonym">Freshwater snail</name>
    <dbReference type="NCBI Taxonomy" id="6526"/>
    <lineage>
        <taxon>Eukaryota</taxon>
        <taxon>Metazoa</taxon>
        <taxon>Spiralia</taxon>
        <taxon>Lophotrochozoa</taxon>
        <taxon>Mollusca</taxon>
        <taxon>Gastropoda</taxon>
        <taxon>Heterobranchia</taxon>
        <taxon>Euthyneura</taxon>
        <taxon>Panpulmonata</taxon>
        <taxon>Hygrophila</taxon>
        <taxon>Lymnaeoidea</taxon>
        <taxon>Planorbidae</taxon>
        <taxon>Biomphalaria</taxon>
    </lineage>
</organism>
<comment type="subcellular location">
    <subcellularLocation>
        <location evidence="1">Endoplasmic reticulum</location>
    </subcellularLocation>
</comment>
<dbReference type="PRINTS" id="PR00081">
    <property type="entry name" value="GDHRDH"/>
</dbReference>
<keyword evidence="15" id="KW-0812">Transmembrane</keyword>
<evidence type="ECO:0000256" key="7">
    <source>
        <dbReference type="ARBA" id="ARBA00022857"/>
    </source>
</evidence>
<reference evidence="17" key="1">
    <citation type="submission" date="2020-05" db="UniProtKB">
        <authorList>
            <consortium name="EnsemblMetazoa"/>
        </authorList>
    </citation>
    <scope>IDENTIFICATION</scope>
    <source>
        <strain evidence="17">BB02</strain>
    </source>
</reference>
<dbReference type="Pfam" id="PF00106">
    <property type="entry name" value="adh_short"/>
    <property type="match status" value="1"/>
</dbReference>
<comment type="function">
    <text evidence="12">Catalyzes the reduction of 3'-oxosphinganine (3-ketodihydrosphingosine/KDS) to sphinganine (dihydrosphingosine/DHS), the second step of de novo sphingolipid biosynthesis.</text>
</comment>
<evidence type="ECO:0000256" key="2">
    <source>
        <dbReference type="ARBA" id="ARBA00004760"/>
    </source>
</evidence>
<dbReference type="InterPro" id="IPR020904">
    <property type="entry name" value="Sc_DH/Rdtase_CS"/>
</dbReference>
<sequence>MWGWIALAVFIVFIIVLYLLSPLISPPQINLKDAHVLITGGSSGIGKALAIQAVQQGSKVTLLARDKLKLEEAKKEIQKYVIEDDCEQRVQTVSVDLSGDYQLVESLLHNAESSLGGVDILINCAGTSSPGRFDELPVSEFRKMMEINYISAVHATRALLPGMKERGRGRIVFVSSQAGQLGLFGFSAYSASKFALRGLAEALQMEVKPYNVYLTLAFPADTNTPGFQEEQKSKKQTFLPLETKLISETSGLFSAENVASIILADTVRGRFFSSMGLDGIMLSCLTCGFSPVTSLMEATQQVVTMGIFRIISLFYLDHFDRIVRRCKLDRETRNSEKKKI</sequence>
<keyword evidence="15" id="KW-1133">Transmembrane helix</keyword>
<evidence type="ECO:0000259" key="16">
    <source>
        <dbReference type="SMART" id="SM00822"/>
    </source>
</evidence>
<dbReference type="GO" id="GO:0005789">
    <property type="term" value="C:endoplasmic reticulum membrane"/>
    <property type="evidence" value="ECO:0007669"/>
    <property type="project" value="TreeGrafter"/>
</dbReference>
<dbReference type="GO" id="GO:0000166">
    <property type="term" value="F:nucleotide binding"/>
    <property type="evidence" value="ECO:0007669"/>
    <property type="project" value="UniProtKB-KW"/>
</dbReference>
<comment type="similarity">
    <text evidence="4 14">Belongs to the short-chain dehydrogenases/reductases (SDR) family.</text>
</comment>
<dbReference type="AlphaFoldDB" id="A0A2C9LQK7"/>
<feature type="domain" description="Ketoreductase" evidence="16">
    <location>
        <begin position="34"/>
        <end position="270"/>
    </location>
</feature>